<organism evidence="2">
    <name type="scientific">viral metagenome</name>
    <dbReference type="NCBI Taxonomy" id="1070528"/>
    <lineage>
        <taxon>unclassified sequences</taxon>
        <taxon>metagenomes</taxon>
        <taxon>organismal metagenomes</taxon>
    </lineage>
</organism>
<proteinExistence type="predicted"/>
<dbReference type="AlphaFoldDB" id="A0A6M3JZ90"/>
<sequence>MIKEALYKIVIVDTNKTFIGQYELTTKDGYICFYNHETGNYEYYRPFDIIVFTENKEIE</sequence>
<dbReference type="EMBL" id="MT141415">
    <property type="protein sequence ID" value="QJA60628.1"/>
    <property type="molecule type" value="Genomic_DNA"/>
</dbReference>
<name>A0A6M3JZ90_9ZZZZ</name>
<evidence type="ECO:0000313" key="2">
    <source>
        <dbReference type="EMBL" id="QJA74788.1"/>
    </source>
</evidence>
<reference evidence="2" key="1">
    <citation type="submission" date="2020-03" db="EMBL/GenBank/DDBJ databases">
        <title>The deep terrestrial virosphere.</title>
        <authorList>
            <person name="Holmfeldt K."/>
            <person name="Nilsson E."/>
            <person name="Simone D."/>
            <person name="Lopez-Fernandez M."/>
            <person name="Wu X."/>
            <person name="de Brujin I."/>
            <person name="Lundin D."/>
            <person name="Andersson A."/>
            <person name="Bertilsson S."/>
            <person name="Dopson M."/>
        </authorList>
    </citation>
    <scope>NUCLEOTIDE SEQUENCE</scope>
    <source>
        <strain evidence="2">MM415A01925</strain>
        <strain evidence="1">MM415B01087</strain>
    </source>
</reference>
<evidence type="ECO:0000313" key="1">
    <source>
        <dbReference type="EMBL" id="QJA60628.1"/>
    </source>
</evidence>
<gene>
    <name evidence="2" type="ORF">MM415A01925_0006</name>
    <name evidence="1" type="ORF">MM415B01087_0022</name>
</gene>
<protein>
    <submittedName>
        <fullName evidence="2">Uncharacterized protein</fullName>
    </submittedName>
</protein>
<accession>A0A6M3JZ90</accession>
<dbReference type="EMBL" id="MT142121">
    <property type="protein sequence ID" value="QJA74788.1"/>
    <property type="molecule type" value="Genomic_DNA"/>
</dbReference>